<sequence>MSERGRDCGNCKLAVNLKALNLSIFTAKFISSAFCGAANRRARAEIWRRNV</sequence>
<reference evidence="1 2" key="1">
    <citation type="submission" date="2009-07" db="EMBL/GenBank/DDBJ databases">
        <authorList>
            <person name="Madupu R."/>
            <person name="Sebastian Y."/>
            <person name="Durkin A.S."/>
            <person name="Torralba M."/>
            <person name="Methe B."/>
            <person name="Sutton G.G."/>
            <person name="Strausberg R.L."/>
            <person name="Nelson K.E."/>
        </authorList>
    </citation>
    <scope>NUCLEOTIDE SEQUENCE [LARGE SCALE GENOMIC DNA]</scope>
    <source>
        <strain evidence="1 2">RM3277</strain>
    </source>
</reference>
<evidence type="ECO:0000313" key="2">
    <source>
        <dbReference type="Proteomes" id="UP000003107"/>
    </source>
</evidence>
<name>C6RHE2_9BACT</name>
<dbReference type="EMBL" id="ACVQ01000027">
    <property type="protein sequence ID" value="EET79159.1"/>
    <property type="molecule type" value="Genomic_DNA"/>
</dbReference>
<dbReference type="STRING" id="553219.CAMSH0001_0769"/>
<protein>
    <submittedName>
        <fullName evidence="1">Uncharacterized protein</fullName>
    </submittedName>
</protein>
<dbReference type="Proteomes" id="UP000003107">
    <property type="component" value="Unassembled WGS sequence"/>
</dbReference>
<dbReference type="AlphaFoldDB" id="C6RHE2"/>
<evidence type="ECO:0000313" key="1">
    <source>
        <dbReference type="EMBL" id="EET79159.1"/>
    </source>
</evidence>
<gene>
    <name evidence="1" type="ORF">CAMSH0001_0769</name>
</gene>
<proteinExistence type="predicted"/>
<accession>C6RHE2</accession>
<organism evidence="1 2">
    <name type="scientific">Campylobacter showae RM3277</name>
    <dbReference type="NCBI Taxonomy" id="553219"/>
    <lineage>
        <taxon>Bacteria</taxon>
        <taxon>Pseudomonadati</taxon>
        <taxon>Campylobacterota</taxon>
        <taxon>Epsilonproteobacteria</taxon>
        <taxon>Campylobacterales</taxon>
        <taxon>Campylobacteraceae</taxon>
        <taxon>Campylobacter</taxon>
    </lineage>
</organism>
<keyword evidence="2" id="KW-1185">Reference proteome</keyword>
<comment type="caution">
    <text evidence="1">The sequence shown here is derived from an EMBL/GenBank/DDBJ whole genome shotgun (WGS) entry which is preliminary data.</text>
</comment>